<dbReference type="AlphaFoldDB" id="A0A9Q3ULA9"/>
<dbReference type="NCBIfam" id="NF010922">
    <property type="entry name" value="PRK14342.1"/>
    <property type="match status" value="1"/>
</dbReference>
<evidence type="ECO:0000313" key="12">
    <source>
        <dbReference type="EMBL" id="MCC4307234.1"/>
    </source>
</evidence>
<keyword evidence="4 6" id="KW-0012">Acyltransferase</keyword>
<dbReference type="InterPro" id="IPR004143">
    <property type="entry name" value="BPL_LPL_catalytic"/>
</dbReference>
<dbReference type="FunFam" id="3.30.930.10:FF:000020">
    <property type="entry name" value="Octanoyltransferase"/>
    <property type="match status" value="1"/>
</dbReference>
<evidence type="ECO:0000256" key="10">
    <source>
        <dbReference type="PIRSR" id="PIRSR016262-3"/>
    </source>
</evidence>
<feature type="site" description="Lowers pKa of active site Cys" evidence="6 10">
    <location>
        <position position="132"/>
    </location>
</feature>
<dbReference type="InterPro" id="IPR045864">
    <property type="entry name" value="aa-tRNA-synth_II/BPL/LPL"/>
</dbReference>
<feature type="domain" description="BPL/LPL catalytic" evidence="11">
    <location>
        <begin position="29"/>
        <end position="204"/>
    </location>
</feature>
<dbReference type="InterPro" id="IPR020605">
    <property type="entry name" value="Octanoyltransferase_CS"/>
</dbReference>
<dbReference type="GO" id="GO:0009249">
    <property type="term" value="P:protein lipoylation"/>
    <property type="evidence" value="ECO:0007669"/>
    <property type="project" value="InterPro"/>
</dbReference>
<sequence>MNVLVRSLPRVDYPSCWEAMRAFTTERDANTEDEFWVLEHPPVYTLGQAGKPEHVLAPGEIPVVRTDRGGQVTYHGPGQTVIYLMVDVQRLGIGARAVVSALEDSVVDYLRRRGLEAVSRPDAPGVYVNGAKIASLGLRIRRTGSYHGLALNRVDDPAPWRRINPCGHAGQPMTSLAGEGLDPDRASVEQDLVTILAGRLGLTPRTAPPPSWYNSLPG</sequence>
<dbReference type="CDD" id="cd16444">
    <property type="entry name" value="LipB"/>
    <property type="match status" value="1"/>
</dbReference>
<feature type="binding site" evidence="6 9">
    <location>
        <begin position="148"/>
        <end position="150"/>
    </location>
    <ligand>
        <name>substrate</name>
    </ligand>
</feature>
<comment type="function">
    <text evidence="5 6 7">Catalyzes the transfer of endogenously produced octanoic acid from octanoyl-acyl-carrier-protein onto the lipoyl domains of lipoate-dependent enzymes. Lipoyl-ACP can also act as a substrate although octanoyl-ACP is likely to be the physiological substrate.</text>
</comment>
<comment type="miscellaneous">
    <text evidence="6">In the reaction, the free carboxyl group of octanoic acid is attached via an amide linkage to the epsilon-amino group of a specific lysine residue of lipoyl domains of lipoate-dependent enzymes.</text>
</comment>
<dbReference type="HAMAP" id="MF_00013">
    <property type="entry name" value="LipB"/>
    <property type="match status" value="1"/>
</dbReference>
<feature type="binding site" evidence="6 9">
    <location>
        <begin position="68"/>
        <end position="75"/>
    </location>
    <ligand>
        <name>substrate</name>
    </ligand>
</feature>
<evidence type="ECO:0000256" key="7">
    <source>
        <dbReference type="PIRNR" id="PIRNR016262"/>
    </source>
</evidence>
<keyword evidence="3 6" id="KW-0808">Transferase</keyword>
<dbReference type="Gene3D" id="3.30.930.10">
    <property type="entry name" value="Bira Bifunctional Protein, Domain 2"/>
    <property type="match status" value="1"/>
</dbReference>
<dbReference type="GO" id="GO:0033819">
    <property type="term" value="F:lipoyl(octanoyl) transferase activity"/>
    <property type="evidence" value="ECO:0007669"/>
    <property type="project" value="UniProtKB-EC"/>
</dbReference>
<accession>A0A9Q3ULA9</accession>
<dbReference type="Proteomes" id="UP001108027">
    <property type="component" value="Unassembled WGS sequence"/>
</dbReference>
<evidence type="ECO:0000256" key="8">
    <source>
        <dbReference type="PIRSR" id="PIRSR016262-1"/>
    </source>
</evidence>
<feature type="active site" description="Acyl-thioester intermediate" evidence="6 8">
    <location>
        <position position="166"/>
    </location>
</feature>
<evidence type="ECO:0000256" key="4">
    <source>
        <dbReference type="ARBA" id="ARBA00023315"/>
    </source>
</evidence>
<dbReference type="PROSITE" id="PS01313">
    <property type="entry name" value="LIPB"/>
    <property type="match status" value="1"/>
</dbReference>
<keyword evidence="2 6" id="KW-0963">Cytoplasm</keyword>
<dbReference type="RefSeq" id="WP_228232428.1">
    <property type="nucleotide sequence ID" value="NZ_JAJGNA010000001.1"/>
</dbReference>
<dbReference type="PIRSF" id="PIRSF016262">
    <property type="entry name" value="LPLase"/>
    <property type="match status" value="1"/>
</dbReference>
<protein>
    <recommendedName>
        <fullName evidence="6 7">Octanoyltransferase</fullName>
        <ecNumber evidence="6 7">2.3.1.181</ecNumber>
    </recommendedName>
    <alternativeName>
        <fullName evidence="6">Lipoate-protein ligase B</fullName>
    </alternativeName>
    <alternativeName>
        <fullName evidence="6">Lipoyl/octanoyl transferase</fullName>
    </alternativeName>
    <alternativeName>
        <fullName evidence="6">Octanoyl-[acyl-carrier-protein]-protein N-octanoyltransferase</fullName>
    </alternativeName>
</protein>
<evidence type="ECO:0000259" key="11">
    <source>
        <dbReference type="PROSITE" id="PS51733"/>
    </source>
</evidence>
<evidence type="ECO:0000256" key="2">
    <source>
        <dbReference type="ARBA" id="ARBA00022490"/>
    </source>
</evidence>
<evidence type="ECO:0000313" key="13">
    <source>
        <dbReference type="Proteomes" id="UP001108027"/>
    </source>
</evidence>
<dbReference type="PROSITE" id="PS51733">
    <property type="entry name" value="BPL_LPL_CATALYTIC"/>
    <property type="match status" value="1"/>
</dbReference>
<dbReference type="EC" id="2.3.1.181" evidence="6 7"/>
<comment type="similarity">
    <text evidence="6 7">Belongs to the LipB family.</text>
</comment>
<dbReference type="PANTHER" id="PTHR10993">
    <property type="entry name" value="OCTANOYLTRANSFERASE"/>
    <property type="match status" value="1"/>
</dbReference>
<dbReference type="NCBIfam" id="TIGR00214">
    <property type="entry name" value="lipB"/>
    <property type="match status" value="1"/>
</dbReference>
<dbReference type="Pfam" id="PF21948">
    <property type="entry name" value="LplA-B_cat"/>
    <property type="match status" value="1"/>
</dbReference>
<evidence type="ECO:0000256" key="5">
    <source>
        <dbReference type="ARBA" id="ARBA00024732"/>
    </source>
</evidence>
<reference evidence="12" key="1">
    <citation type="submission" date="2021-10" db="EMBL/GenBank/DDBJ databases">
        <title>The diversity and Nitrogen Metabolism of Culturable Nitrate-Utilizing Bacteria Within the Oxygen Minimum Zone of the Changjiang (Yangtze River)Estuary.</title>
        <authorList>
            <person name="Zhang D."/>
            <person name="Zheng J."/>
            <person name="Liu S."/>
            <person name="He W."/>
        </authorList>
    </citation>
    <scope>NUCLEOTIDE SEQUENCE</scope>
    <source>
        <strain evidence="12">FXH-223</strain>
    </source>
</reference>
<comment type="catalytic activity">
    <reaction evidence="6 7">
        <text>octanoyl-[ACP] + L-lysyl-[protein] = N(6)-octanoyl-L-lysyl-[protein] + holo-[ACP] + H(+)</text>
        <dbReference type="Rhea" id="RHEA:17665"/>
        <dbReference type="Rhea" id="RHEA-COMP:9636"/>
        <dbReference type="Rhea" id="RHEA-COMP:9685"/>
        <dbReference type="Rhea" id="RHEA-COMP:9752"/>
        <dbReference type="Rhea" id="RHEA-COMP:9928"/>
        <dbReference type="ChEBI" id="CHEBI:15378"/>
        <dbReference type="ChEBI" id="CHEBI:29969"/>
        <dbReference type="ChEBI" id="CHEBI:64479"/>
        <dbReference type="ChEBI" id="CHEBI:78463"/>
        <dbReference type="ChEBI" id="CHEBI:78809"/>
        <dbReference type="EC" id="2.3.1.181"/>
    </reaction>
</comment>
<evidence type="ECO:0000256" key="9">
    <source>
        <dbReference type="PIRSR" id="PIRSR016262-2"/>
    </source>
</evidence>
<keyword evidence="13" id="KW-1185">Reference proteome</keyword>
<organism evidence="12 13">
    <name type="scientific">Alloalcanivorax marinus</name>
    <dbReference type="NCBI Taxonomy" id="1177169"/>
    <lineage>
        <taxon>Bacteria</taxon>
        <taxon>Pseudomonadati</taxon>
        <taxon>Pseudomonadota</taxon>
        <taxon>Gammaproteobacteria</taxon>
        <taxon>Oceanospirillales</taxon>
        <taxon>Alcanivoracaceae</taxon>
        <taxon>Alloalcanivorax</taxon>
    </lineage>
</organism>
<dbReference type="GO" id="GO:0005737">
    <property type="term" value="C:cytoplasm"/>
    <property type="evidence" value="ECO:0007669"/>
    <property type="project" value="UniProtKB-SubCell"/>
</dbReference>
<proteinExistence type="inferred from homology"/>
<comment type="pathway">
    <text evidence="1 6 7">Protein modification; protein lipoylation via endogenous pathway; protein N(6)-(lipoyl)lysine from octanoyl-[acyl-carrier-protein]: step 1/2.</text>
</comment>
<comment type="caution">
    <text evidence="12">The sequence shown here is derived from an EMBL/GenBank/DDBJ whole genome shotgun (WGS) entry which is preliminary data.</text>
</comment>
<gene>
    <name evidence="6 12" type="primary">lipB</name>
    <name evidence="12" type="ORF">LL252_01510</name>
</gene>
<dbReference type="EMBL" id="JAJGNA010000001">
    <property type="protein sequence ID" value="MCC4307234.1"/>
    <property type="molecule type" value="Genomic_DNA"/>
</dbReference>
<evidence type="ECO:0000256" key="6">
    <source>
        <dbReference type="HAMAP-Rule" id="MF_00013"/>
    </source>
</evidence>
<evidence type="ECO:0000256" key="1">
    <source>
        <dbReference type="ARBA" id="ARBA00004821"/>
    </source>
</evidence>
<evidence type="ECO:0000256" key="3">
    <source>
        <dbReference type="ARBA" id="ARBA00022679"/>
    </source>
</evidence>
<dbReference type="PANTHER" id="PTHR10993:SF7">
    <property type="entry name" value="LIPOYLTRANSFERASE 2, MITOCHONDRIAL-RELATED"/>
    <property type="match status" value="1"/>
</dbReference>
<name>A0A9Q3ULA9_9GAMM</name>
<feature type="binding site" evidence="6 9">
    <location>
        <begin position="135"/>
        <end position="137"/>
    </location>
    <ligand>
        <name>substrate</name>
    </ligand>
</feature>
<dbReference type="InterPro" id="IPR000544">
    <property type="entry name" value="Octanoyltransferase"/>
</dbReference>
<dbReference type="SUPFAM" id="SSF55681">
    <property type="entry name" value="Class II aaRS and biotin synthetases"/>
    <property type="match status" value="1"/>
</dbReference>
<comment type="subcellular location">
    <subcellularLocation>
        <location evidence="6">Cytoplasm</location>
    </subcellularLocation>
</comment>